<comment type="subcellular location">
    <subcellularLocation>
        <location evidence="1">Nucleus</location>
    </subcellularLocation>
</comment>
<feature type="compositionally biased region" description="Polar residues" evidence="9">
    <location>
        <begin position="985"/>
        <end position="995"/>
    </location>
</feature>
<feature type="domain" description="HTH myb-type" evidence="11">
    <location>
        <begin position="1079"/>
        <end position="1135"/>
    </location>
</feature>
<dbReference type="InterPro" id="IPR021720">
    <property type="entry name" value="Malectin_dom"/>
</dbReference>
<dbReference type="Pfam" id="PF14226">
    <property type="entry name" value="DIOX_N"/>
    <property type="match status" value="1"/>
</dbReference>
<feature type="domain" description="Myb-like" evidence="10">
    <location>
        <begin position="1140"/>
        <end position="1183"/>
    </location>
</feature>
<dbReference type="PANTHER" id="PTHR47358:SF2">
    <property type="entry name" value="E3 UBIQUITIN-PROTEIN LIGASE HOS1"/>
    <property type="match status" value="1"/>
</dbReference>
<evidence type="ECO:0000256" key="9">
    <source>
        <dbReference type="SAM" id="MobiDB-lite"/>
    </source>
</evidence>
<feature type="domain" description="HTH myb-type" evidence="11">
    <location>
        <begin position="1136"/>
        <end position="1187"/>
    </location>
</feature>
<dbReference type="Pfam" id="PF00249">
    <property type="entry name" value="Myb_DNA-binding"/>
    <property type="match status" value="2"/>
</dbReference>
<evidence type="ECO:0000256" key="3">
    <source>
        <dbReference type="ARBA" id="ARBA00022737"/>
    </source>
</evidence>
<sequence>MDVDPNRNYSIWLHFAEIDTSVPGIGQRVFDILINGDIAFQDIDIVNMSGDLYSALVLNKTVAVNGRTLTITFHPTKGHALIHAIEILQKMGRRFDEAMLPSNLTPNGASTAAVGAPPPSRQPNYNLTRVQEALEHLASIDLIELCNEAKVERCRATRDLRSCGRHVESVLNSCGHASLCTECCQRCDICPICRIPIPKNGNRLRLRLYYECIEAGLISKKCDDRFQEKEDGERQIAADIERLYSLFDVALENNLVSLICHWLTDVTDVCMDENAVSSDPVIAFLLDEVVVKDWCKRTFKNILTELQGFYSHTVQEMKMRLSSLLKFSVKLAGISNVLEVLESSFKGALSAQLHDLHHLQESILKTKQHMEMMIWCIRHHFLENVKPRYTNITSWRAAVRERKSAAIMRSWPDSVNNSAGSGRTNGSTLFIEDALSNIDIDQGYTHERAGELEIASLQKDESSSFFRSKIEGMAGCYPFENLRAAADVLFLHGSSDLVLAKQAIVSFSLLCLGAFADGTYFVIMAGESLIEEQILERFIIDLLFLYYLFDQHWTRPGGEWRHIIDDFAATFNITRHSLLESFTFYLLDDYTDDALQEACHLLPEISGPTTHPKVAQVLLERQNPDAALMVLRWCGLDGGAQLVSLGEAVTAVQVRVECGLLTEAFMYQRTLCMKVKEKKLKHGHLDDLKDECRTWVDWMEALVTEICCLCIRRNLVDRMIELPWNSVEEKYLHKSLLDFALDDPSTTVGSLLVVFYLQRYRYVEAYQIDRKLQSVEQDFISKNSVSEEFLFRMRSASHWRAGLVEKSIELLPEVQQEEAKTGKLPEIAVSPVNDTGIPARSDPANFQEPNSTSLLVPASIDSSLLFRMEKAIPSSKHSVLETPSKLGGFSNISHFELGNHGTPSILQGSFFTNAERVLKPQGGASKKFKFEDTRTPGIRHVSAMMVTPLKEFNRSSSRLPQNRTFQDHQFDEVSPEKEENGFTHRLQNTRPSSLAASGKRVPSDGPYRPLKAVPSDDPMGMSWSHGEKGSVEDGDGNGNGGPRWRSDDTSEDELQSPDRLTGPTSYSTAMRGVRRSRDEQVIKKGPWIAEEDEVLMNFVNKYGPKDWSTIRSMGLLPRTGKSCRLRWVNKLRPNLKIGCKFSAEEERVVIDLQARFGNKWATIASYLPGRTDNDVKNFWSTRQKRLARILHSPSSPLTSTLEKIKGKSHALVHEMPTPKAPEFNTPQMKEASSSSKCQSCPSSSMGNSEILQIMSLPNFMMTPNSINLDSTTMPLLDTIETDHHNKSSTQTPLQHSFIHLPFLPESHDAVLGLSESNFLDVFASTRQAVELENVSQINFGSPFLELDGTGRNDGRADREEMAKALQLPIIDLASLDRISTANSIRQACIECGFFYLINHGVEQELLKQVFDESKRFFSLPLEEKMKLLHRETRGYTPLYAENLNPSSSSKGFTEIPEVLPSWRPTIESYYERVLTAGKKLISLIALALNLDEDFFEKVGAFNPPMPFLRLLHYPG</sequence>
<comment type="caution">
    <text evidence="12">The sequence shown here is derived from an EMBL/GenBank/DDBJ whole genome shotgun (WGS) entry which is preliminary data.</text>
</comment>
<evidence type="ECO:0000256" key="4">
    <source>
        <dbReference type="ARBA" id="ARBA00023004"/>
    </source>
</evidence>
<feature type="compositionally biased region" description="Basic and acidic residues" evidence="9">
    <location>
        <begin position="965"/>
        <end position="982"/>
    </location>
</feature>
<keyword evidence="7" id="KW-0804">Transcription</keyword>
<feature type="domain" description="Myb-like" evidence="10">
    <location>
        <begin position="1079"/>
        <end position="1131"/>
    </location>
</feature>
<keyword evidence="5" id="KW-0805">Transcription regulation</keyword>
<feature type="region of interest" description="Disordered" evidence="9">
    <location>
        <begin position="953"/>
        <end position="1073"/>
    </location>
</feature>
<reference evidence="12 13" key="1">
    <citation type="journal article" date="2018" name="Proc. Natl. Acad. Sci. U.S.A.">
        <title>Draft genome sequence of Camellia sinensis var. sinensis provides insights into the evolution of the tea genome and tea quality.</title>
        <authorList>
            <person name="Wei C."/>
            <person name="Yang H."/>
            <person name="Wang S."/>
            <person name="Zhao J."/>
            <person name="Liu C."/>
            <person name="Gao L."/>
            <person name="Xia E."/>
            <person name="Lu Y."/>
            <person name="Tai Y."/>
            <person name="She G."/>
            <person name="Sun J."/>
            <person name="Cao H."/>
            <person name="Tong W."/>
            <person name="Gao Q."/>
            <person name="Li Y."/>
            <person name="Deng W."/>
            <person name="Jiang X."/>
            <person name="Wang W."/>
            <person name="Chen Q."/>
            <person name="Zhang S."/>
            <person name="Li H."/>
            <person name="Wu J."/>
            <person name="Wang P."/>
            <person name="Li P."/>
            <person name="Shi C."/>
            <person name="Zheng F."/>
            <person name="Jian J."/>
            <person name="Huang B."/>
            <person name="Shan D."/>
            <person name="Shi M."/>
            <person name="Fang C."/>
            <person name="Yue Y."/>
            <person name="Li F."/>
            <person name="Li D."/>
            <person name="Wei S."/>
            <person name="Han B."/>
            <person name="Jiang C."/>
            <person name="Yin Y."/>
            <person name="Xia T."/>
            <person name="Zhang Z."/>
            <person name="Bennetzen J.L."/>
            <person name="Zhao S."/>
            <person name="Wan X."/>
        </authorList>
    </citation>
    <scope>NUCLEOTIDE SEQUENCE [LARGE SCALE GENOMIC DNA]</scope>
    <source>
        <strain evidence="13">cv. Shuchazao</strain>
        <tissue evidence="12">Leaf</tissue>
    </source>
</reference>
<dbReference type="PANTHER" id="PTHR47358">
    <property type="entry name" value="E3 UBIQUITIN-PROTEIN LIGASE HOS1"/>
    <property type="match status" value="1"/>
</dbReference>
<dbReference type="EMBL" id="SDRB02012799">
    <property type="protein sequence ID" value="THF96649.1"/>
    <property type="molecule type" value="Genomic_DNA"/>
</dbReference>
<dbReference type="SUPFAM" id="SSF51197">
    <property type="entry name" value="Clavaminate synthase-like"/>
    <property type="match status" value="1"/>
</dbReference>
<dbReference type="GO" id="GO:0016567">
    <property type="term" value="P:protein ubiquitination"/>
    <property type="evidence" value="ECO:0007669"/>
    <property type="project" value="InterPro"/>
</dbReference>
<keyword evidence="3" id="KW-0677">Repeat</keyword>
<keyword evidence="6" id="KW-0238">DNA-binding</keyword>
<dbReference type="PROSITE" id="PS50090">
    <property type="entry name" value="MYB_LIKE"/>
    <property type="match status" value="2"/>
</dbReference>
<evidence type="ECO:0000256" key="6">
    <source>
        <dbReference type="ARBA" id="ARBA00023125"/>
    </source>
</evidence>
<evidence type="ECO:0000313" key="12">
    <source>
        <dbReference type="EMBL" id="THF96649.1"/>
    </source>
</evidence>
<dbReference type="Proteomes" id="UP000306102">
    <property type="component" value="Unassembled WGS sequence"/>
</dbReference>
<dbReference type="InterPro" id="IPR001005">
    <property type="entry name" value="SANT/Myb"/>
</dbReference>
<dbReference type="Gene3D" id="1.10.10.60">
    <property type="entry name" value="Homeodomain-like"/>
    <property type="match status" value="2"/>
</dbReference>
<name>A0A4S4D2Y8_CAMSN</name>
<dbReference type="PROSITE" id="PS51294">
    <property type="entry name" value="HTH_MYB"/>
    <property type="match status" value="2"/>
</dbReference>
<evidence type="ECO:0000259" key="10">
    <source>
        <dbReference type="PROSITE" id="PS50090"/>
    </source>
</evidence>
<dbReference type="Pfam" id="PF13934">
    <property type="entry name" value="ELYS"/>
    <property type="match status" value="1"/>
</dbReference>
<dbReference type="GO" id="GO:0046872">
    <property type="term" value="F:metal ion binding"/>
    <property type="evidence" value="ECO:0007669"/>
    <property type="project" value="UniProtKB-KW"/>
</dbReference>
<dbReference type="GO" id="GO:0005634">
    <property type="term" value="C:nucleus"/>
    <property type="evidence" value="ECO:0007669"/>
    <property type="project" value="UniProtKB-SubCell"/>
</dbReference>
<dbReference type="InterPro" id="IPR009057">
    <property type="entry name" value="Homeodomain-like_sf"/>
</dbReference>
<evidence type="ECO:0000256" key="5">
    <source>
        <dbReference type="ARBA" id="ARBA00023015"/>
    </source>
</evidence>
<dbReference type="Pfam" id="PF11721">
    <property type="entry name" value="Malectin"/>
    <property type="match status" value="1"/>
</dbReference>
<dbReference type="FunFam" id="1.10.10.60:FF:000351">
    <property type="entry name" value="Transcription factor GAMYB"/>
    <property type="match status" value="1"/>
</dbReference>
<dbReference type="Gene3D" id="2.60.120.330">
    <property type="entry name" value="B-lactam Antibiotic, Isopenicillin N Synthase, Chain"/>
    <property type="match status" value="1"/>
</dbReference>
<organism evidence="12 13">
    <name type="scientific">Camellia sinensis var. sinensis</name>
    <name type="common">China tea</name>
    <dbReference type="NCBI Taxonomy" id="542762"/>
    <lineage>
        <taxon>Eukaryota</taxon>
        <taxon>Viridiplantae</taxon>
        <taxon>Streptophyta</taxon>
        <taxon>Embryophyta</taxon>
        <taxon>Tracheophyta</taxon>
        <taxon>Spermatophyta</taxon>
        <taxon>Magnoliopsida</taxon>
        <taxon>eudicotyledons</taxon>
        <taxon>Gunneridae</taxon>
        <taxon>Pentapetalae</taxon>
        <taxon>asterids</taxon>
        <taxon>Ericales</taxon>
        <taxon>Theaceae</taxon>
        <taxon>Camellia</taxon>
    </lineage>
</organism>
<keyword evidence="13" id="KW-1185">Reference proteome</keyword>
<evidence type="ECO:0000256" key="1">
    <source>
        <dbReference type="ARBA" id="ARBA00004123"/>
    </source>
</evidence>
<evidence type="ECO:0000313" key="13">
    <source>
        <dbReference type="Proteomes" id="UP000306102"/>
    </source>
</evidence>
<keyword evidence="8" id="KW-0539">Nucleus</keyword>
<evidence type="ECO:0000256" key="8">
    <source>
        <dbReference type="ARBA" id="ARBA00023242"/>
    </source>
</evidence>
<evidence type="ECO:0000259" key="11">
    <source>
        <dbReference type="PROSITE" id="PS51294"/>
    </source>
</evidence>
<keyword evidence="2" id="KW-0479">Metal-binding</keyword>
<gene>
    <name evidence="12" type="ORF">TEA_013768</name>
</gene>
<evidence type="ECO:0000256" key="2">
    <source>
        <dbReference type="ARBA" id="ARBA00022723"/>
    </source>
</evidence>
<dbReference type="GO" id="GO:0003677">
    <property type="term" value="F:DNA binding"/>
    <property type="evidence" value="ECO:0007669"/>
    <property type="project" value="UniProtKB-KW"/>
</dbReference>
<evidence type="ECO:0000256" key="7">
    <source>
        <dbReference type="ARBA" id="ARBA00023163"/>
    </source>
</evidence>
<protein>
    <submittedName>
        <fullName evidence="12">Uncharacterized protein</fullName>
    </submittedName>
</protein>
<dbReference type="SUPFAM" id="SSF46689">
    <property type="entry name" value="Homeodomain-like"/>
    <property type="match status" value="1"/>
</dbReference>
<dbReference type="CDD" id="cd00167">
    <property type="entry name" value="SANT"/>
    <property type="match status" value="2"/>
</dbReference>
<dbReference type="SMART" id="SM00717">
    <property type="entry name" value="SANT"/>
    <property type="match status" value="2"/>
</dbReference>
<dbReference type="Gene3D" id="2.60.120.430">
    <property type="entry name" value="Galactose-binding lectin"/>
    <property type="match status" value="1"/>
</dbReference>
<keyword evidence="4" id="KW-0408">Iron</keyword>
<dbReference type="InterPro" id="IPR027443">
    <property type="entry name" value="IPNS-like_sf"/>
</dbReference>
<dbReference type="STRING" id="542762.A0A4S4D2Y8"/>
<feature type="compositionally biased region" description="Polar residues" evidence="9">
    <location>
        <begin position="954"/>
        <end position="964"/>
    </location>
</feature>
<dbReference type="GO" id="GO:0004842">
    <property type="term" value="F:ubiquitin-protein transferase activity"/>
    <property type="evidence" value="ECO:0007669"/>
    <property type="project" value="InterPro"/>
</dbReference>
<accession>A0A4S4D2Y8</accession>
<dbReference type="InterPro" id="IPR017930">
    <property type="entry name" value="Myb_dom"/>
</dbReference>
<proteinExistence type="predicted"/>
<dbReference type="InterPro" id="IPR025151">
    <property type="entry name" value="ELYS_dom"/>
</dbReference>
<dbReference type="InterPro" id="IPR026992">
    <property type="entry name" value="DIOX_N"/>
</dbReference>
<dbReference type="InterPro" id="IPR044718">
    <property type="entry name" value="HOS1"/>
</dbReference>
<dbReference type="FunFam" id="1.10.10.60:FF:000060">
    <property type="entry name" value="MYB transcription factor"/>
    <property type="match status" value="1"/>
</dbReference>